<dbReference type="EMBL" id="JFZV01000001">
    <property type="protein sequence ID" value="KDN15856.1"/>
    <property type="molecule type" value="Genomic_DNA"/>
</dbReference>
<keyword evidence="3" id="KW-0472">Membrane</keyword>
<feature type="compositionally biased region" description="Polar residues" evidence="2">
    <location>
        <begin position="1"/>
        <end position="13"/>
    </location>
</feature>
<accession>A0A066TEP6</accession>
<sequence>MSEQQDAQSSQPPEQGKQPLLVNKQSEVSVPPESATFASAEGTGKDKATAHQTADFHQNNTGSGTSAPNVPSQSTSVKQQHSGSGKGIALGALVLSLLALGASGFLFVEGQNQLKTQQLQFDHKIDNAGIDASKTAATVETGLARIDGLSQQLQELQSQQKSQRENVDRLTRAYQELVKNRTDWLVDEIEATLNLASQQLLISGNVPVAVNVLENLDNRLSRFDQPQLLPIKKAISSDLENLKSRPYLDTASASLRLNRLESAVAGLPLVIDSQLQSGTAPAVAAINPNASWWQRTWQATMHSLRGMVEVRHINHNDSMLMSPEQMYFVRENLRLRLLDARIALIQRRGEVYAADLNGAEATVKQYFDASSVATQSWLKELMQLKILNVQTIQDSNLSASLAAVREYQNQSGMDMSTALPDLGGSAASSASAPVAASHPERPAAASLENSHNVSAASSEQGVHTL</sequence>
<organism evidence="4 5">
    <name type="scientific">Snodgrassella communis</name>
    <dbReference type="NCBI Taxonomy" id="2946699"/>
    <lineage>
        <taxon>Bacteria</taxon>
        <taxon>Pseudomonadati</taxon>
        <taxon>Pseudomonadota</taxon>
        <taxon>Betaproteobacteria</taxon>
        <taxon>Neisseriales</taxon>
        <taxon>Neisseriaceae</taxon>
        <taxon>Snodgrassella</taxon>
    </lineage>
</organism>
<dbReference type="RefSeq" id="WP_051608092.1">
    <property type="nucleotide sequence ID" value="NZ_JFZV01000001.1"/>
</dbReference>
<feature type="region of interest" description="Disordered" evidence="2">
    <location>
        <begin position="415"/>
        <end position="465"/>
    </location>
</feature>
<dbReference type="AlphaFoldDB" id="A0A066TEP6"/>
<dbReference type="Proteomes" id="UP000027170">
    <property type="component" value="Unassembled WGS sequence"/>
</dbReference>
<dbReference type="OrthoDB" id="9787650at2"/>
<protein>
    <submittedName>
        <fullName evidence="4">HemX protein</fullName>
    </submittedName>
</protein>
<dbReference type="eggNOG" id="COG2959">
    <property type="taxonomic scope" value="Bacteria"/>
</dbReference>
<comment type="caution">
    <text evidence="4">The sequence shown here is derived from an EMBL/GenBank/DDBJ whole genome shotgun (WGS) entry which is preliminary data.</text>
</comment>
<dbReference type="PANTHER" id="PTHR38043:SF1">
    <property type="entry name" value="PROTEIN HEMX"/>
    <property type="match status" value="1"/>
</dbReference>
<dbReference type="Pfam" id="PF04375">
    <property type="entry name" value="HemX"/>
    <property type="match status" value="1"/>
</dbReference>
<keyword evidence="3" id="KW-0812">Transmembrane</keyword>
<feature type="transmembrane region" description="Helical" evidence="3">
    <location>
        <begin position="88"/>
        <end position="108"/>
    </location>
</feature>
<evidence type="ECO:0000313" key="4">
    <source>
        <dbReference type="EMBL" id="KDN15856.1"/>
    </source>
</evidence>
<feature type="coiled-coil region" evidence="1">
    <location>
        <begin position="139"/>
        <end position="180"/>
    </location>
</feature>
<feature type="compositionally biased region" description="Polar residues" evidence="2">
    <location>
        <begin position="50"/>
        <end position="83"/>
    </location>
</feature>
<keyword evidence="5" id="KW-1185">Reference proteome</keyword>
<evidence type="ECO:0000313" key="5">
    <source>
        <dbReference type="Proteomes" id="UP000027170"/>
    </source>
</evidence>
<keyword evidence="3" id="KW-1133">Transmembrane helix</keyword>
<feature type="region of interest" description="Disordered" evidence="2">
    <location>
        <begin position="1"/>
        <end position="83"/>
    </location>
</feature>
<gene>
    <name evidence="4" type="ORF">SALWKB29_0275</name>
</gene>
<dbReference type="PANTHER" id="PTHR38043">
    <property type="entry name" value="PROTEIN HEMX"/>
    <property type="match status" value="1"/>
</dbReference>
<evidence type="ECO:0000256" key="1">
    <source>
        <dbReference type="SAM" id="Coils"/>
    </source>
</evidence>
<feature type="compositionally biased region" description="Polar residues" evidence="2">
    <location>
        <begin position="447"/>
        <end position="465"/>
    </location>
</feature>
<proteinExistence type="predicted"/>
<evidence type="ECO:0000256" key="2">
    <source>
        <dbReference type="SAM" id="MobiDB-lite"/>
    </source>
</evidence>
<reference evidence="4 5" key="1">
    <citation type="submission" date="2014-03" db="EMBL/GenBank/DDBJ databases">
        <title>The genomes of two eusocial bee gut symbionts.</title>
        <authorList>
            <person name="Kwong W.K."/>
            <person name="Engel P."/>
            <person name="Koch H."/>
            <person name="Moran N.A."/>
        </authorList>
    </citation>
    <scope>NUCLEOTIDE SEQUENCE [LARGE SCALE GENOMIC DNA]</scope>
    <source>
        <strain evidence="5">wkB29</strain>
    </source>
</reference>
<name>A0A066TEP6_9NEIS</name>
<dbReference type="InterPro" id="IPR007470">
    <property type="entry name" value="HemX"/>
</dbReference>
<feature type="compositionally biased region" description="Low complexity" evidence="2">
    <location>
        <begin position="425"/>
        <end position="437"/>
    </location>
</feature>
<keyword evidence="1" id="KW-0175">Coiled coil</keyword>
<evidence type="ECO:0000256" key="3">
    <source>
        <dbReference type="SAM" id="Phobius"/>
    </source>
</evidence>